<dbReference type="AlphaFoldDB" id="A0AAV4PGJ2"/>
<evidence type="ECO:0000256" key="2">
    <source>
        <dbReference type="SAM" id="Phobius"/>
    </source>
</evidence>
<evidence type="ECO:0000259" key="3">
    <source>
        <dbReference type="Pfam" id="PF15296"/>
    </source>
</evidence>
<dbReference type="PANTHER" id="PTHR28678:SF1">
    <property type="entry name" value="CODANIN-1"/>
    <property type="match status" value="1"/>
</dbReference>
<protein>
    <submittedName>
        <fullName evidence="4">Protein disks lost</fullName>
    </submittedName>
</protein>
<feature type="region of interest" description="Disordered" evidence="1">
    <location>
        <begin position="384"/>
        <end position="407"/>
    </location>
</feature>
<evidence type="ECO:0000256" key="1">
    <source>
        <dbReference type="SAM" id="MobiDB-lite"/>
    </source>
</evidence>
<feature type="compositionally biased region" description="Polar residues" evidence="1">
    <location>
        <begin position="199"/>
        <end position="217"/>
    </location>
</feature>
<keyword evidence="2" id="KW-0812">Transmembrane</keyword>
<proteinExistence type="predicted"/>
<organism evidence="4 5">
    <name type="scientific">Caerostris darwini</name>
    <dbReference type="NCBI Taxonomy" id="1538125"/>
    <lineage>
        <taxon>Eukaryota</taxon>
        <taxon>Metazoa</taxon>
        <taxon>Ecdysozoa</taxon>
        <taxon>Arthropoda</taxon>
        <taxon>Chelicerata</taxon>
        <taxon>Arachnida</taxon>
        <taxon>Araneae</taxon>
        <taxon>Araneomorphae</taxon>
        <taxon>Entelegynae</taxon>
        <taxon>Araneoidea</taxon>
        <taxon>Araneidae</taxon>
        <taxon>Caerostris</taxon>
    </lineage>
</organism>
<dbReference type="InterPro" id="IPR040031">
    <property type="entry name" value="Codanin-1"/>
</dbReference>
<feature type="domain" description="Codanin-1 C-terminal" evidence="3">
    <location>
        <begin position="876"/>
        <end position="969"/>
    </location>
</feature>
<keyword evidence="5" id="KW-1185">Reference proteome</keyword>
<feature type="transmembrane region" description="Helical" evidence="2">
    <location>
        <begin position="473"/>
        <end position="493"/>
    </location>
</feature>
<evidence type="ECO:0000313" key="5">
    <source>
        <dbReference type="Proteomes" id="UP001054837"/>
    </source>
</evidence>
<comment type="caution">
    <text evidence="4">The sequence shown here is derived from an EMBL/GenBank/DDBJ whole genome shotgun (WGS) entry which is preliminary data.</text>
</comment>
<dbReference type="Pfam" id="PF15296">
    <property type="entry name" value="Codanin-1_C"/>
    <property type="match status" value="1"/>
</dbReference>
<keyword evidence="2" id="KW-1133">Transmembrane helix</keyword>
<dbReference type="GO" id="GO:0005634">
    <property type="term" value="C:nucleus"/>
    <property type="evidence" value="ECO:0007669"/>
    <property type="project" value="TreeGrafter"/>
</dbReference>
<evidence type="ECO:0000313" key="4">
    <source>
        <dbReference type="EMBL" id="GIX95286.1"/>
    </source>
</evidence>
<dbReference type="InterPro" id="IPR028171">
    <property type="entry name" value="Codanin-1_C"/>
</dbReference>
<feature type="compositionally biased region" description="Polar residues" evidence="1">
    <location>
        <begin position="391"/>
        <end position="400"/>
    </location>
</feature>
<feature type="region of interest" description="Disordered" evidence="1">
    <location>
        <begin position="135"/>
        <end position="245"/>
    </location>
</feature>
<accession>A0AAV4PGJ2</accession>
<name>A0AAV4PGJ2_9ARAC</name>
<feature type="compositionally biased region" description="Polar residues" evidence="1">
    <location>
        <begin position="151"/>
        <end position="180"/>
    </location>
</feature>
<sequence>MDDIIEYLVTEKISTSLLYEWLNTYKSDVAVLCNIKPYEFVPFFQKYVKRRCAWLTIRSKRNEETNVTLQTDIFKTTRKESVALKELNIQKVFPLSKRSPSDKLVEYETNNKQNSQKENTCKNGQIVTLGCASYQQTNKEKSKRNGKASKNRSPQNYPTTNRFNTSPSAATKSNSANLNSLEDFPPLNPEPENAKLKQVKTSSPVQNINSTENSPDNKLNIPLDTKANKRRRGKKQKKYLKSEHMDDSKLCNLNSNLGGKVDNIQVKQRVVLNKVSNSEETDPKLNCLEKSCPETKEDVKQVTSYLKENCIDPISSSSPIKVDVRLKRRITPTPVKMVNNSTPKFGKPCLELTAVRSDLFNTSEECSVGRKPVLQNERELLRHARTESAKKSSQPTTVNEVENKSKNHPLPYIEPDPECISMMKELSIFAEVYAFLISNFFTINITADLYFMFELITSKVTMHKPAKDDMFSSVHNCVYFATSVLSKVVYFLFMLDNTTLEALLEIPFLSRFSPEMLMYIHMCCESSMKAPNIWPDVELGVPFRQDEDSRNNFQSDSTFVSFKKQRDAFCKLLQEWQEKPIDLNNTRHLEIFAEKAKELINLEPSTLNMHHLAKLFVAQLIATCMCLEVNEMYDGELGQIQKNFPEKFKKLQERFLTPLLVGRLEHLPSFHGVQAFFKEFISATSSPLFNQHLQNIFVEKILELNDCDIISEKGVYALNMIKEKYIFVLHTLRLLGKFLGYLNFLPHFSKQDIITPERVANCHLKFRKHEVPPLDFPNLLRKAIENSRILVTVPWVIEYFSMMDPTMMHLEYIQDSLKILVVIYRWKCSSVKQTFSVQLLRVMVGWLLSILPYPKKYELLLQPSGKDPYIFEDGLDILKVVDKQLMYACCPYLIDFKILVFNFLKDMKYKSEVRKITPLPVTQLKMLAPSRHELDLEMEENFFALHPRSLKKASEFVAERIVSKAMFQLRTKMTDFTLNIVEKVVATEQCRLLCTSSESDINKSQQILNLLDSYNLHLDDYIRCAATDLIRNMYTDTQNISRSLLNLDFNQDMIEFFSRISFRVAVNKMSEWCTLHLTLDKIKSDIKVKILQNFRVRNNICNSDNVNIFSVTKRLQLMISDICSKSSRFSSDTLLPFCDEVSKFIKEDAPTSLHKTLVSLIVELCLNFFVHYPDNCSDALTERFLRLCLSCPKEILHVDLLLNPESIIVLQTSKNFSVSCKQLICLVIRLFDNDMFNKEELQSCVQKIRDCYPQNMTLHNLLKNLDGLFE</sequence>
<keyword evidence="2" id="KW-0472">Membrane</keyword>
<dbReference type="EMBL" id="BPLQ01002713">
    <property type="protein sequence ID" value="GIX95286.1"/>
    <property type="molecule type" value="Genomic_DNA"/>
</dbReference>
<dbReference type="PANTHER" id="PTHR28678">
    <property type="entry name" value="CODANIN-1"/>
    <property type="match status" value="1"/>
</dbReference>
<feature type="compositionally biased region" description="Basic residues" evidence="1">
    <location>
        <begin position="141"/>
        <end position="150"/>
    </location>
</feature>
<dbReference type="GO" id="GO:0006325">
    <property type="term" value="P:chromatin organization"/>
    <property type="evidence" value="ECO:0007669"/>
    <property type="project" value="TreeGrafter"/>
</dbReference>
<gene>
    <name evidence="4" type="primary">dlt</name>
    <name evidence="4" type="ORF">CDAR_92441</name>
</gene>
<feature type="transmembrane region" description="Helical" evidence="2">
    <location>
        <begin position="432"/>
        <end position="453"/>
    </location>
</feature>
<dbReference type="Proteomes" id="UP001054837">
    <property type="component" value="Unassembled WGS sequence"/>
</dbReference>
<feature type="compositionally biased region" description="Basic residues" evidence="1">
    <location>
        <begin position="228"/>
        <end position="239"/>
    </location>
</feature>
<reference evidence="4 5" key="1">
    <citation type="submission" date="2021-06" db="EMBL/GenBank/DDBJ databases">
        <title>Caerostris darwini draft genome.</title>
        <authorList>
            <person name="Kono N."/>
            <person name="Arakawa K."/>
        </authorList>
    </citation>
    <scope>NUCLEOTIDE SEQUENCE [LARGE SCALE GENOMIC DNA]</scope>
</reference>